<reference evidence="2" key="1">
    <citation type="journal article" date="2018" name="Nat. Commun.">
        <title>Diversity and evolution of the emerging Pandoraviridae family.</title>
        <authorList>
            <person name="Legendre M."/>
            <person name="Fabre E."/>
            <person name="Poirot O."/>
            <person name="Jeudy S."/>
            <person name="Lartigue A."/>
            <person name="Alempic J.M."/>
            <person name="Beucher L."/>
            <person name="Philippe N."/>
            <person name="Bertaux L."/>
            <person name="Christo-Foroux E."/>
            <person name="Labadie K."/>
            <person name="Coute Y."/>
            <person name="Abergel C."/>
            <person name="Claverie J.M."/>
        </authorList>
    </citation>
    <scope>NUCLEOTIDE SEQUENCE [LARGE SCALE GENOMIC DNA]</scope>
    <source>
        <strain evidence="2">Quercus</strain>
    </source>
</reference>
<organism evidence="2">
    <name type="scientific">Pandoravirus quercus</name>
    <dbReference type="NCBI Taxonomy" id="2107709"/>
    <lineage>
        <taxon>Viruses</taxon>
        <taxon>Pandoravirus</taxon>
    </lineage>
</organism>
<evidence type="ECO:0000313" key="2">
    <source>
        <dbReference type="EMBL" id="AVK75590.1"/>
    </source>
</evidence>
<sequence length="376" mass="41217">MLPLCPSASTASVERVQFCDEAGRLPRDGMFVAMLQKTNNPKEKREATTKQKRGPSQASSREEKAPTNVGGLADRPNQNLQAHSVPKKEHVVIGQIPCQGSATRKGHISTIPAHLTYPRQPAPSTRFPPNSKRDLDTTAPDTPVNKHGAKQRTAIEKKKRKKEMTTIARPASTIEHTKKRRWGPRRGAKALAKSVLSRTETSAQQHKKDHEVDALLVRCDGTTTTVTVDRRTGRGMAKALGCVGICRWPYAYTLDTVVARDGRTYRYDVWIDAEASPIVELGVIRRPRTSPDNLYASLAAHPLNEATDHVIGGSALLVSVVEEGSGRHLRKADWEHIWAAVSGVTDPCDGDVDEVVVANCHGATALCRRAGRERFS</sequence>
<dbReference type="EMBL" id="MG011689">
    <property type="protein sequence ID" value="AVK75590.1"/>
    <property type="molecule type" value="Genomic_DNA"/>
</dbReference>
<dbReference type="GeneID" id="36844731"/>
<name>A0A2U7UB73_9VIRU</name>
<gene>
    <name evidence="2" type="ORF">pqer_cds_1168</name>
</gene>
<feature type="region of interest" description="Disordered" evidence="1">
    <location>
        <begin position="115"/>
        <end position="165"/>
    </location>
</feature>
<dbReference type="KEGG" id="vg:36844731"/>
<feature type="region of interest" description="Disordered" evidence="1">
    <location>
        <begin position="37"/>
        <end position="88"/>
    </location>
</feature>
<dbReference type="RefSeq" id="YP_009483859.1">
    <property type="nucleotide sequence ID" value="NC_037667.1"/>
</dbReference>
<dbReference type="Proteomes" id="UP000248852">
    <property type="component" value="Segment"/>
</dbReference>
<protein>
    <submittedName>
        <fullName evidence="2">Uncharacterized protein</fullName>
    </submittedName>
</protein>
<feature type="compositionally biased region" description="Basic and acidic residues" evidence="1">
    <location>
        <begin position="40"/>
        <end position="49"/>
    </location>
</feature>
<evidence type="ECO:0000256" key="1">
    <source>
        <dbReference type="SAM" id="MobiDB-lite"/>
    </source>
</evidence>
<accession>A0A2U7UB73</accession>
<proteinExistence type="predicted"/>